<dbReference type="Gene3D" id="3.30.70.270">
    <property type="match status" value="1"/>
</dbReference>
<dbReference type="InterPro" id="IPR003660">
    <property type="entry name" value="HAMP_dom"/>
</dbReference>
<dbReference type="PROSITE" id="PS50883">
    <property type="entry name" value="EAL"/>
    <property type="match status" value="1"/>
</dbReference>
<dbReference type="Pfam" id="PF00672">
    <property type="entry name" value="HAMP"/>
    <property type="match status" value="1"/>
</dbReference>
<evidence type="ECO:0000256" key="1">
    <source>
        <dbReference type="SAM" id="Phobius"/>
    </source>
</evidence>
<keyword evidence="1" id="KW-0812">Transmembrane</keyword>
<feature type="transmembrane region" description="Helical" evidence="1">
    <location>
        <begin position="150"/>
        <end position="171"/>
    </location>
</feature>
<accession>A0A370FB65</accession>
<dbReference type="RefSeq" id="WP_147284419.1">
    <property type="nucleotide sequence ID" value="NZ_QQAV01000012.1"/>
</dbReference>
<gene>
    <name evidence="4" type="ORF">DFR41_112153</name>
</gene>
<evidence type="ECO:0000313" key="5">
    <source>
        <dbReference type="Proteomes" id="UP000255265"/>
    </source>
</evidence>
<dbReference type="SMART" id="SM00267">
    <property type="entry name" value="GGDEF"/>
    <property type="match status" value="1"/>
</dbReference>
<dbReference type="InterPro" id="IPR050706">
    <property type="entry name" value="Cyclic-di-GMP_PDE-like"/>
</dbReference>
<evidence type="ECO:0000313" key="4">
    <source>
        <dbReference type="EMBL" id="RDI19646.1"/>
    </source>
</evidence>
<dbReference type="Pfam" id="PF00563">
    <property type="entry name" value="EAL"/>
    <property type="match status" value="1"/>
</dbReference>
<dbReference type="STRING" id="433924.NS331_18550"/>
<feature type="domain" description="EAL" evidence="2">
    <location>
        <begin position="457"/>
        <end position="698"/>
    </location>
</feature>
<dbReference type="PANTHER" id="PTHR33121">
    <property type="entry name" value="CYCLIC DI-GMP PHOSPHODIESTERASE PDEF"/>
    <property type="match status" value="1"/>
</dbReference>
<dbReference type="Pfam" id="PF00990">
    <property type="entry name" value="GGDEF"/>
    <property type="match status" value="1"/>
</dbReference>
<dbReference type="CDD" id="cd06225">
    <property type="entry name" value="HAMP"/>
    <property type="match status" value="1"/>
</dbReference>
<dbReference type="InterPro" id="IPR032244">
    <property type="entry name" value="LapD_MoxY_N"/>
</dbReference>
<dbReference type="InterPro" id="IPR029787">
    <property type="entry name" value="Nucleotide_cyclase"/>
</dbReference>
<sequence>MSLLRRLWLSVLLAMFAVLLGTWAVSIATSRLYLQQQLLAQGADAAVSLAMSISQQGEDPAMAETLVNALFDSGHFQQVRYTDVKGQVVVDRNRGAVQPGADVPAWFSRLLPLQATPGEALVSNGWQQAGRVTVIASTQYAYVALWRGTLLLGALLALTGLLWGLGITALVRWLRRPLKHMADQADAVGNGQFHTIEEPRVIELRSVARALNRMVARVHAMFTEQAAQIRRLHAEATRDPVSRLPNREFFMGALRNALDDEAEDPAGGLLLLRVGNLMALNRQIGRERADRWLAAVAKVLAGVLPVEGDRVLARLNGADFAYLWPGGSAAELAELAARAHAAVLSLQDARDGSLPTGFAPPTSGLAPLPTGFGALPSDFGALAVGEPASGAAASGWADTGARLPAAQVDVAHGHWHRGESPGDVMGRLDAALMQAEGAVRGIAEAAEPGSELPVIGESGWDALLQQALQEQRFTLVFYPVCQTDGRLIHHEAMLRMTPPPDAPEGSALLSAGQFMPAALRLGWVQECDLIATRLALDSLQRQPGPLAVNLSPRSLLEPSFLPRLDTLLRSHPAECNWLSFELSERGLEEHVDALAMLAQVLARHGCRLGVEHFGRQLALLPRLHELQLHYLKIDGSFVASVESSEGYRRLVQAMVEVARGLGVEAYAEQVSSAGQWRALAGLGIGGVTGPAVTRYLNR</sequence>
<dbReference type="EMBL" id="QQAV01000012">
    <property type="protein sequence ID" value="RDI19646.1"/>
    <property type="molecule type" value="Genomic_DNA"/>
</dbReference>
<dbReference type="Gene3D" id="6.20.270.20">
    <property type="entry name" value="LapD/MoxY periplasmic domain"/>
    <property type="match status" value="1"/>
</dbReference>
<dbReference type="GO" id="GO:0016020">
    <property type="term" value="C:membrane"/>
    <property type="evidence" value="ECO:0007669"/>
    <property type="project" value="InterPro"/>
</dbReference>
<dbReference type="InterPro" id="IPR000160">
    <property type="entry name" value="GGDEF_dom"/>
</dbReference>
<proteinExistence type="predicted"/>
<dbReference type="SMART" id="SM00304">
    <property type="entry name" value="HAMP"/>
    <property type="match status" value="1"/>
</dbReference>
<dbReference type="InterPro" id="IPR035919">
    <property type="entry name" value="EAL_sf"/>
</dbReference>
<protein>
    <submittedName>
        <fullName evidence="4">Diguanylate cyclase/phosphodiesterase</fullName>
    </submittedName>
</protein>
<dbReference type="GO" id="GO:0071111">
    <property type="term" value="F:cyclic-guanylate-specific phosphodiesterase activity"/>
    <property type="evidence" value="ECO:0007669"/>
    <property type="project" value="InterPro"/>
</dbReference>
<name>A0A370FB65_9BURK</name>
<dbReference type="OrthoDB" id="5894408at2"/>
<comment type="caution">
    <text evidence="4">The sequence shown here is derived from an EMBL/GenBank/DDBJ whole genome shotgun (WGS) entry which is preliminary data.</text>
</comment>
<dbReference type="Pfam" id="PF16448">
    <property type="entry name" value="LapD_MoxY_N"/>
    <property type="match status" value="1"/>
</dbReference>
<keyword evidence="1" id="KW-0472">Membrane</keyword>
<dbReference type="Proteomes" id="UP000255265">
    <property type="component" value="Unassembled WGS sequence"/>
</dbReference>
<dbReference type="SUPFAM" id="SSF55073">
    <property type="entry name" value="Nucleotide cyclase"/>
    <property type="match status" value="1"/>
</dbReference>
<evidence type="ECO:0000259" key="3">
    <source>
        <dbReference type="PROSITE" id="PS50885"/>
    </source>
</evidence>
<dbReference type="Gene3D" id="3.30.110.200">
    <property type="match status" value="1"/>
</dbReference>
<dbReference type="GO" id="GO:0007165">
    <property type="term" value="P:signal transduction"/>
    <property type="evidence" value="ECO:0007669"/>
    <property type="project" value="InterPro"/>
</dbReference>
<dbReference type="SMART" id="SM00052">
    <property type="entry name" value="EAL"/>
    <property type="match status" value="1"/>
</dbReference>
<evidence type="ECO:0000259" key="2">
    <source>
        <dbReference type="PROSITE" id="PS50883"/>
    </source>
</evidence>
<keyword evidence="1" id="KW-1133">Transmembrane helix</keyword>
<dbReference type="AlphaFoldDB" id="A0A370FB65"/>
<feature type="domain" description="HAMP" evidence="3">
    <location>
        <begin position="172"/>
        <end position="223"/>
    </location>
</feature>
<dbReference type="PROSITE" id="PS50885">
    <property type="entry name" value="HAMP"/>
    <property type="match status" value="1"/>
</dbReference>
<dbReference type="InterPro" id="IPR042461">
    <property type="entry name" value="LapD_MoxY_peri_C"/>
</dbReference>
<dbReference type="CDD" id="cd01948">
    <property type="entry name" value="EAL"/>
    <property type="match status" value="1"/>
</dbReference>
<dbReference type="InterPro" id="IPR001633">
    <property type="entry name" value="EAL_dom"/>
</dbReference>
<dbReference type="SUPFAM" id="SSF141868">
    <property type="entry name" value="EAL domain-like"/>
    <property type="match status" value="1"/>
</dbReference>
<reference evidence="4 5" key="1">
    <citation type="submission" date="2018-07" db="EMBL/GenBank/DDBJ databases">
        <title>Genomic Encyclopedia of Type Strains, Phase IV (KMG-IV): sequencing the most valuable type-strain genomes for metagenomic binning, comparative biology and taxonomic classification.</title>
        <authorList>
            <person name="Goeker M."/>
        </authorList>
    </citation>
    <scope>NUCLEOTIDE SEQUENCE [LARGE SCALE GENOMIC DNA]</scope>
    <source>
        <strain evidence="4 5">DSM 21352</strain>
    </source>
</reference>
<organism evidence="4 5">
    <name type="scientific">Pseudacidovorax intermedius</name>
    <dbReference type="NCBI Taxonomy" id="433924"/>
    <lineage>
        <taxon>Bacteria</taxon>
        <taxon>Pseudomonadati</taxon>
        <taxon>Pseudomonadota</taxon>
        <taxon>Betaproteobacteria</taxon>
        <taxon>Burkholderiales</taxon>
        <taxon>Comamonadaceae</taxon>
        <taxon>Pseudacidovorax</taxon>
    </lineage>
</organism>
<dbReference type="PANTHER" id="PTHR33121:SF23">
    <property type="entry name" value="CYCLIC DI-GMP PHOSPHODIESTERASE PDEB"/>
    <property type="match status" value="1"/>
</dbReference>
<keyword evidence="5" id="KW-1185">Reference proteome</keyword>
<dbReference type="InterPro" id="IPR043128">
    <property type="entry name" value="Rev_trsase/Diguanyl_cyclase"/>
</dbReference>
<dbReference type="Gene3D" id="3.20.20.450">
    <property type="entry name" value="EAL domain"/>
    <property type="match status" value="1"/>
</dbReference>